<dbReference type="Proteomes" id="UP000198844">
    <property type="component" value="Unassembled WGS sequence"/>
</dbReference>
<organism evidence="2 3">
    <name type="scientific">Paraburkholderia aspalathi</name>
    <dbReference type="NCBI Taxonomy" id="1324617"/>
    <lineage>
        <taxon>Bacteria</taxon>
        <taxon>Pseudomonadati</taxon>
        <taxon>Pseudomonadota</taxon>
        <taxon>Betaproteobacteria</taxon>
        <taxon>Burkholderiales</taxon>
        <taxon>Burkholderiaceae</taxon>
        <taxon>Paraburkholderia</taxon>
    </lineage>
</organism>
<name>A0A1I6YYZ0_9BURK</name>
<dbReference type="EMBL" id="CAJNAU010000028">
    <property type="protein sequence ID" value="CAE6763462.1"/>
    <property type="molecule type" value="Genomic_DNA"/>
</dbReference>
<gene>
    <name evidence="1" type="ORF">R69658_03274</name>
    <name evidence="2" type="ORF">SAMN05192563_100244</name>
</gene>
<accession>A0A1I6YYZ0</accession>
<dbReference type="AlphaFoldDB" id="A0A1I6YYZ0"/>
<protein>
    <submittedName>
        <fullName evidence="2">Uncharacterized protein</fullName>
    </submittedName>
</protein>
<proteinExistence type="predicted"/>
<evidence type="ECO:0000313" key="4">
    <source>
        <dbReference type="Proteomes" id="UP000674425"/>
    </source>
</evidence>
<evidence type="ECO:0000313" key="2">
    <source>
        <dbReference type="EMBL" id="SFT55664.1"/>
    </source>
</evidence>
<evidence type="ECO:0000313" key="1">
    <source>
        <dbReference type="EMBL" id="CAE6763462.1"/>
    </source>
</evidence>
<reference evidence="2 3" key="1">
    <citation type="submission" date="2016-10" db="EMBL/GenBank/DDBJ databases">
        <authorList>
            <person name="de Groot N.N."/>
        </authorList>
    </citation>
    <scope>NUCLEOTIDE SEQUENCE [LARGE SCALE GENOMIC DNA]</scope>
    <source>
        <strain evidence="2 3">LMG 27731</strain>
    </source>
</reference>
<keyword evidence="4" id="KW-1185">Reference proteome</keyword>
<evidence type="ECO:0000313" key="3">
    <source>
        <dbReference type="Proteomes" id="UP000198844"/>
    </source>
</evidence>
<sequence>MSGALPVVCLDVQVRRTNQEIALRSITWQVWPGLVHKDMNIFCG</sequence>
<dbReference type="EMBL" id="FPBH01000002">
    <property type="protein sequence ID" value="SFT55664.1"/>
    <property type="molecule type" value="Genomic_DNA"/>
</dbReference>
<dbReference type="Proteomes" id="UP000674425">
    <property type="component" value="Unassembled WGS sequence"/>
</dbReference>
<reference evidence="1 4" key="2">
    <citation type="submission" date="2021-02" db="EMBL/GenBank/DDBJ databases">
        <authorList>
            <person name="Vanwijnsberghe S."/>
        </authorList>
    </citation>
    <scope>NUCLEOTIDE SEQUENCE [LARGE SCALE GENOMIC DNA]</scope>
    <source>
        <strain evidence="1 4">R-69658</strain>
    </source>
</reference>